<dbReference type="Pfam" id="PF00550">
    <property type="entry name" value="PP-binding"/>
    <property type="match status" value="3"/>
</dbReference>
<dbReference type="PROSITE" id="PS00012">
    <property type="entry name" value="PHOSPHOPANTETHEINE"/>
    <property type="match status" value="1"/>
</dbReference>
<evidence type="ECO:0000256" key="4">
    <source>
        <dbReference type="SAM" id="MobiDB-lite"/>
    </source>
</evidence>
<evidence type="ECO:0000256" key="1">
    <source>
        <dbReference type="ARBA" id="ARBA00001957"/>
    </source>
</evidence>
<dbReference type="PROSITE" id="PS50075">
    <property type="entry name" value="CARRIER"/>
    <property type="match status" value="3"/>
</dbReference>
<feature type="compositionally biased region" description="Basic and acidic residues" evidence="4">
    <location>
        <begin position="3626"/>
        <end position="3635"/>
    </location>
</feature>
<dbReference type="Gene3D" id="1.10.1200.10">
    <property type="entry name" value="ACP-like"/>
    <property type="match status" value="2"/>
</dbReference>
<feature type="domain" description="Carrier" evidence="5">
    <location>
        <begin position="989"/>
        <end position="1064"/>
    </location>
</feature>
<dbReference type="SUPFAM" id="SSF47336">
    <property type="entry name" value="ACP-like"/>
    <property type="match status" value="3"/>
</dbReference>
<dbReference type="InterPro" id="IPR042099">
    <property type="entry name" value="ANL_N_sf"/>
</dbReference>
<evidence type="ECO:0000259" key="5">
    <source>
        <dbReference type="PROSITE" id="PS50075"/>
    </source>
</evidence>
<dbReference type="InterPro" id="IPR023213">
    <property type="entry name" value="CAT-like_dom_sf"/>
</dbReference>
<feature type="domain" description="Carrier" evidence="5">
    <location>
        <begin position="2041"/>
        <end position="2115"/>
    </location>
</feature>
<dbReference type="InterPro" id="IPR045851">
    <property type="entry name" value="AMP-bd_C_sf"/>
</dbReference>
<feature type="region of interest" description="Disordered" evidence="4">
    <location>
        <begin position="3605"/>
        <end position="3635"/>
    </location>
</feature>
<dbReference type="Pfam" id="PF00668">
    <property type="entry name" value="Condensation"/>
    <property type="match status" value="4"/>
</dbReference>
<dbReference type="InterPro" id="IPR000873">
    <property type="entry name" value="AMP-dep_synth/lig_dom"/>
</dbReference>
<dbReference type="Gene3D" id="3.40.50.1820">
    <property type="entry name" value="alpha/beta hydrolase"/>
    <property type="match status" value="1"/>
</dbReference>
<dbReference type="SMART" id="SM00823">
    <property type="entry name" value="PKS_PP"/>
    <property type="match status" value="3"/>
</dbReference>
<dbReference type="SUPFAM" id="SSF52777">
    <property type="entry name" value="CoA-dependent acyltransferases"/>
    <property type="match status" value="8"/>
</dbReference>
<dbReference type="Gene3D" id="3.30.300.30">
    <property type="match status" value="3"/>
</dbReference>
<dbReference type="InterPro" id="IPR029058">
    <property type="entry name" value="AB_hydrolase_fold"/>
</dbReference>
<keyword evidence="3" id="KW-0597">Phosphoprotein</keyword>
<feature type="domain" description="Carrier" evidence="5">
    <location>
        <begin position="3529"/>
        <end position="3604"/>
    </location>
</feature>
<dbReference type="PROSITE" id="PS00455">
    <property type="entry name" value="AMP_BINDING"/>
    <property type="match status" value="3"/>
</dbReference>
<dbReference type="InterPro" id="IPR009081">
    <property type="entry name" value="PP-bd_ACP"/>
</dbReference>
<dbReference type="InterPro" id="IPR006162">
    <property type="entry name" value="Ppantetheine_attach_site"/>
</dbReference>
<proteinExistence type="predicted"/>
<organism evidence="6 7">
    <name type="scientific">Bowmanella denitrificans</name>
    <dbReference type="NCBI Taxonomy" id="366582"/>
    <lineage>
        <taxon>Bacteria</taxon>
        <taxon>Pseudomonadati</taxon>
        <taxon>Pseudomonadota</taxon>
        <taxon>Gammaproteobacteria</taxon>
        <taxon>Alteromonadales</taxon>
        <taxon>Alteromonadaceae</taxon>
        <taxon>Bowmanella</taxon>
    </lineage>
</organism>
<dbReference type="InterPro" id="IPR020806">
    <property type="entry name" value="PKS_PP-bd"/>
</dbReference>
<dbReference type="PANTHER" id="PTHR45527:SF1">
    <property type="entry name" value="FATTY ACID SYNTHASE"/>
    <property type="match status" value="1"/>
</dbReference>
<dbReference type="Gene3D" id="3.30.559.30">
    <property type="entry name" value="Nonribosomal peptide synthetase, condensation domain"/>
    <property type="match status" value="4"/>
</dbReference>
<evidence type="ECO:0000313" key="6">
    <source>
        <dbReference type="EMBL" id="GAA0351343.1"/>
    </source>
</evidence>
<dbReference type="Gene3D" id="2.30.38.10">
    <property type="entry name" value="Luciferase, Domain 3"/>
    <property type="match status" value="2"/>
</dbReference>
<reference evidence="6 7" key="1">
    <citation type="journal article" date="2019" name="Int. J. Syst. Evol. Microbiol.">
        <title>The Global Catalogue of Microorganisms (GCM) 10K type strain sequencing project: providing services to taxonomists for standard genome sequencing and annotation.</title>
        <authorList>
            <consortium name="The Broad Institute Genomics Platform"/>
            <consortium name="The Broad Institute Genome Sequencing Center for Infectious Disease"/>
            <person name="Wu L."/>
            <person name="Ma J."/>
        </authorList>
    </citation>
    <scope>NUCLEOTIDE SEQUENCE [LARGE SCALE GENOMIC DNA]</scope>
    <source>
        <strain evidence="6 7">JCM 13378</strain>
    </source>
</reference>
<dbReference type="InterPro" id="IPR020845">
    <property type="entry name" value="AMP-binding_CS"/>
</dbReference>
<dbReference type="EMBL" id="BAAAEI010000006">
    <property type="protein sequence ID" value="GAA0351343.1"/>
    <property type="molecule type" value="Genomic_DNA"/>
</dbReference>
<dbReference type="InterPro" id="IPR036736">
    <property type="entry name" value="ACP-like_sf"/>
</dbReference>
<dbReference type="CDD" id="cd05930">
    <property type="entry name" value="A_NRPS"/>
    <property type="match status" value="2"/>
</dbReference>
<evidence type="ECO:0000256" key="3">
    <source>
        <dbReference type="ARBA" id="ARBA00022553"/>
    </source>
</evidence>
<keyword evidence="2" id="KW-0596">Phosphopantetheine</keyword>
<dbReference type="Pfam" id="PF13193">
    <property type="entry name" value="AMP-binding_C"/>
    <property type="match status" value="2"/>
</dbReference>
<dbReference type="Gene3D" id="3.40.50.980">
    <property type="match status" value="4"/>
</dbReference>
<protein>
    <recommendedName>
        <fullName evidence="5">Carrier domain-containing protein</fullName>
    </recommendedName>
</protein>
<dbReference type="NCBIfam" id="TIGR01733">
    <property type="entry name" value="AA-adenyl-dom"/>
    <property type="match status" value="3"/>
</dbReference>
<keyword evidence="7" id="KW-1185">Reference proteome</keyword>
<dbReference type="NCBIfam" id="NF003417">
    <property type="entry name" value="PRK04813.1"/>
    <property type="match status" value="3"/>
</dbReference>
<dbReference type="PANTHER" id="PTHR45527">
    <property type="entry name" value="NONRIBOSOMAL PEPTIDE SYNTHETASE"/>
    <property type="match status" value="1"/>
</dbReference>
<accession>A0ABN0WZP7</accession>
<dbReference type="InterPro" id="IPR010071">
    <property type="entry name" value="AA_adenyl_dom"/>
</dbReference>
<name>A0ABN0WZP7_9ALTE</name>
<dbReference type="Gene3D" id="3.30.559.10">
    <property type="entry name" value="Chloramphenicol acetyltransferase-like domain"/>
    <property type="match status" value="4"/>
</dbReference>
<evidence type="ECO:0000256" key="2">
    <source>
        <dbReference type="ARBA" id="ARBA00022450"/>
    </source>
</evidence>
<dbReference type="InterPro" id="IPR001242">
    <property type="entry name" value="Condensation_dom"/>
</dbReference>
<sequence length="3635" mass="403134">MQSEFAVVLNPATLFAYPTIAELAAYLTKPHDNQADSTPSAASEGLTPDQRRLCFFQHRHPDSALYNMAYESCWQGYLDVKALQKALHVVVASQPALRTGVILQDGEFMPLPLASEPDLNFVDLSDEVNASDAARQWMEAAARQPFHLDGQALWCAALLKVSDAEYRLYICLHHSIADGWSFDLFWQQWLDAYKQCLSGKSVPHTITSNATAWPKVEQAASLAYWQALMQDAPPVTSLPGDYARPAQWQYQGHRLRFTLPKALAQGCAMQARRLNVSVFSFYLAAFKVLLNHYNGQQDQVIGVPVANRNQPGSEQRIGFYVNLLCYRSSLEPHNSFAQFAQQIHRQSSQNLYHQQLPFDELVQALNPSRAANLSPLFQVMFAMQQQEANEQILPNAVLARPRQLDNGTAKYDLTLQLWDEDWGLEGELEYANSLFCEKTIQRLTDSFAYLLAQLSSDPQQPVSSLKLLSVAQRQQILAWNQTARPFTDNCGIHELIRRQALKTPTNTALVFQQEQMNYQDLERTANQLAHVLIAKGVGKGDPVAISLARGIPLVVSFLAVLKAGAVYVPVDPDYPLMRREYMLSDSGARLLITEAQYLSAYQTAGVELLELNSYWASLGQQSDEPPQVEVLAQCMAYIIYTSGSTGKPKGVAIAHQGVCNLAEDEIELLQVKPDSRVLQFASFSFDTSVWEIVVTLISGAALVLDERLALMPGLGLARVVEKQQITHLTLPASALAVMPKESLTGVKVLIVAGEACTPELVEQWASGRVFINSYGPTETTVSATNARLMPGCAKAHIGRPLSNTQCWVLDSHLQPCAIGAIGELCISGVGLAMGYLNRPDATSERFVQVELGELGSHLVYRSGDLVRYLADGNLEFLGRVDHQVKIRGFRLELSEIEQLARRHPQVLDVLALIQGSAAQAQILLYVVASTPASFPRDELQSLLMRQLPDHAMPNHILIMDGFPRLPNNKIDRAALPQPGAGPDNLTVSPAISKEEIALLAVCQELLGGKVLDLQRSFFAQGGHSLLAVQVSARLAKQYGLELPVEAFFESPQLQHIALRCKPLASPQPIRTERPWPTPTRAGEWVNLSDSQLPIWLDCHLQEQSSHYNICQLCLVGQRYPLLVLIQAINQVLSIHDIFRLHFRFEDGRPQQSLQSVPGGLLTEQDVEYGYATLAEVLTQARAQAKIPIALTDSQPYRLTLYQTHSEGLALLLCIHHILIDEQSLTKLHQAINAAAAKLQGELPDAAYIDFACWQQSQTVNPQSQAFWQQQLKDPPQALSLPFAGRNSDSSQIQGVSAGAVVTCEIDSSVGRSVAQLADSQQSTPMQTWLGLFMAFLHRLTGQTDILVTTPVSWRPLSCLENTIGLFINTLPVRLNIGHEDGTGQVVGRLKTLLPQLMRHADRPLQQLLKALGRQQGHDLAACNIMFVYQSEELETPYPVQTLDNDTAKFDLTLFIVQKQGRISCRFEYRLSAFSSQAVDSLAKCWLHFVAQGAAYPNQLVSQLGLWQKADADALLARWACGPAKPMGKDVLTQFSKVVNTRGDATALKMGDTSTSYQQLDRQSGQLAAHLQRLWQVQPESLVAILLPRGLALPLSVLAVFKAGGAYLPVDPALPAGRIAFMLKDASVCGVICNEQTRELACTAYAAAGKAPSLLNLDSNHWQSVDMATSALPLPASQLAYVIYTSGSTGVPKGVMIEHGALSNYLYHAQHQYGQQGADTLMHLSVSFDASVTSLFVPLLRGATLHLLAPDADAQELLETLTIGTDQDFLKLTPAHLELLQGLQQRQHLQHCHFVIGGEALKYENASRLQALLPDAVLYNEYGPTEATVGCCVYQFGQGPDNVGGLVPIGRPIANTKLYVLDNAMQPVPPGMDGELYIGGSGLARGYLNRPDLTHARFVTDPFTAKEKGARLYRTGDRVRYLNDGNLLYLGRIDEQLKFKGFRIEPGEIEAIACQSPLVHQASVGIRQQGQHQILVAYLVLHEQPAQWQSMLRDHLCMHLPDYMLPNLMLALPVLPLTANGKVDRVVLEKMPLPQTKGAANDSLNTQQCLIVSQCQQLFDNQAIGLQDNFFELGGDSILALQLVFRCREAGYALQARDVFQRQTIAQIALCLIPLTPRTIVPQNQKDVGLSPMQSWLFEHGGHGHWQFNQAMLFSLDKNLDVQRFERAFAQVLNQHAGLRQIFDLQTEHGHPRLLPQGQKVLLSQVDCPSSPEGFNELLEQQQGFALDKGPLLKALRIIRAKEAEDWLLLVAHHSIIDNWSWTVLIEDLLDYYQQPHKSLSDVPSVIDWVSCLQQREVAEAERALWYHRASTRLPPLFARTDSHSYGQSASLQIRLDKEQSDKLLSMAQQPVDARVDEVLSGALAITLMQMQQRGALRFNLETHGRAEGLAVNPQRLVGWLTALFPVLFELPWPCSPLQVLREAKQRLRETPAQGVGYGSLKYLHKDKQLRDGQPVEVCLNYLGRLSVQQNLSLPLIAAHNTPIPGRHHSAIQRAHQLEVDAMLDEQGLTLHWQYNPACLPAIQAQQLAERMLDNIKVLITLGDTPLPVPADFDLVALEQDELALLIQDYPELSQILPLSWMQEGMLFHSRYAPASGVYHEQIVYTLNGRWQADRMRQAFNSLVARHDILRSAFVLDLPSGPVQVINSRAELDWHYLDWQAQPVQDLDAALDKLLADDLSQPFAMHKPALLRIYHIQLNTQLHWLLVSHHHAILDGWSLSRLMAEFRHLCGMADADMPDRVEATAQYGDYLKWLHGRQSDLAFWEAWLGKGCQPTTLPLADIQKLTELRGELAQHHHCLKGQAFSHLRSFARRHRLTLSTLVQAAWATLLHEYSGSRQVIFGVTHSGRNIELPRVEEMLGLFINTLPCSVTFEPGKPILNWLTDIQQSMLACQPHVHDSLADIQQHCAANPRQSLFHSILVFENYPIPKAVDQELNYTLLKAKESTNYPLVLVVGDDGSQGQELRFNLVYDTTCVRDIHILADKLVDILARFSAADSTTCLVASGLPQVLQGSRVVHDAEHCLQWFEQATAAFPHQPAIRDDMGDLTYKELACRVDYLVGQLQTWMQQHGFAAKGTHIGVCISRRRELIVALLAVMRCGAAYVPLDPSLPAARLQFMLSDAKPALLLSETGIQRFGDEVPRCDLDLVGAQLPEPSSASLPQIQAQDLCYLIYTSGSTGQPKGVRITHGGLRNYLGYAREEYARHGCIDSCVHSSIGFDATITSLFLPLTLGGCVQLVSERDELGALAEAVMAARHPLLLKITPVHLQLLAERLLPGQCQALASVVIGGEALDYSQVQPLRQLAPQATFYNEYGPTETVVGCCVYRLDAHLTQGPVPIGKPIHNTCLYLADVQNGPATTELAAELLIGGDGVALGYLNRPSQTQAQFVPLSLPAISGRFYRSGDLVRVLPSGDLLYLGRQDTQLKIRGFRIEAAEVESALLAIPAVAQAAVLVMHQQQEARLTAFVASRQDGEEVSAESLREHLSQHLPLYMVPEQFVVLPQLPMTTNGKLDRTALATTALPEQLASDYQPARNPTEQMLCELYAELLGQQRVGRNDDFFAIGGHSLKATRLVSRIRHRSQQALTLREVFDFPKVWQLAERLAGLPEHHSDAKQQRAGAIPRLNRQARRVDEPSDSY</sequence>
<dbReference type="CDD" id="cd19531">
    <property type="entry name" value="LCL_NRPS-like"/>
    <property type="match status" value="1"/>
</dbReference>
<comment type="caution">
    <text evidence="6">The sequence shown here is derived from an EMBL/GenBank/DDBJ whole genome shotgun (WGS) entry which is preliminary data.</text>
</comment>
<dbReference type="Proteomes" id="UP001501757">
    <property type="component" value="Unassembled WGS sequence"/>
</dbReference>
<dbReference type="Gene3D" id="3.40.50.12780">
    <property type="entry name" value="N-terminal domain of ligase-like"/>
    <property type="match status" value="1"/>
</dbReference>
<dbReference type="InterPro" id="IPR025110">
    <property type="entry name" value="AMP-bd_C"/>
</dbReference>
<evidence type="ECO:0000313" key="7">
    <source>
        <dbReference type="Proteomes" id="UP001501757"/>
    </source>
</evidence>
<dbReference type="SUPFAM" id="SSF56801">
    <property type="entry name" value="Acetyl-CoA synthetase-like"/>
    <property type="match status" value="3"/>
</dbReference>
<dbReference type="Pfam" id="PF00501">
    <property type="entry name" value="AMP-binding"/>
    <property type="match status" value="3"/>
</dbReference>
<comment type="cofactor">
    <cofactor evidence="1">
        <name>pantetheine 4'-phosphate</name>
        <dbReference type="ChEBI" id="CHEBI:47942"/>
    </cofactor>
</comment>
<gene>
    <name evidence="6" type="ORF">GCM10009092_14660</name>
</gene>